<evidence type="ECO:0000256" key="8">
    <source>
        <dbReference type="SAM" id="Phobius"/>
    </source>
</evidence>
<sequence>MSHSASAQPTTVASVRQVRLRYGDVIALDGIDLDIPAGRMVGLIGPDGVGKSSLLSLLAGVRIIQEGTVEVLGGDMASKAHRNKVCPRIAYMPQGLGKNLYPTLSVEENLQFFARLFGHGAAERRQRIDELTQATGLFKFLERPAGKLSGGMKQKLGLCCALIHDPDFLILDEPTTGVDPLARAQFWDLIDRIRADRPGMSVIVATAYMDEAQRFDWLAAIDDGKVLATGTPKELLARTGSPNLEEAFIRLLPEEKKRGHQAVVIPPLSDGGADDIAIEAEGLTMRFGDFVAVDSVSFRIRRGEIFGFLGSNGCGKSTTMKMLTGLLPASEGRAWLFGHEVNPHDLGTRRRVGYMSQAFSLYSEITVRQNLELHAKLFSVSPEDIPARVDEMVERFGLVDVIDSLPASLPLGIRQRLSLAVAMVHKPELLILDEPTSGVDPVARDAFWRLLIELSRRDRVTVFISTHFMNEAERCDRMSMMHAGKVLDSDVPARLVEKRGAKTLEEAFIGYLLEAEGGTAAPPSQPEADNHEEQPSAVPAEHGGHGSGGFSLQRMFSYLWRETLELQRDPVRATLALGGSLLLMFVIGFGITMDVEDLSYAVLDRDQTTLSQNYTLNLAGSRYFTEHAPIIDYEDLDRRMRNGELSLAIEIPPGFSRDVLRGQNVQIGAWIDGAMPQRAETVQGYVQGMHQHWLLAQASERGGASAAGNASVETRFRYNPDVKSLPAMVPAVIPLLLLMLPAMLTALAVVREKETGSITNLYVTPVTRIEFLLGKQLPYVGLAMVNFLLMSLLAVTVFGVPVTGSFFTLSLAALIFSFAATGMGLLASAVTRSQIAAMFFAMIGTIIPATQFAGLRDPVSSLEGSSKFIGEIYPATHMISISRGVFNKSLGLADLTGPLWSMLISVPVILGVAVLLLKKQER</sequence>
<dbReference type="Pfam" id="PF00005">
    <property type="entry name" value="ABC_tran"/>
    <property type="match status" value="2"/>
</dbReference>
<dbReference type="Gene3D" id="3.40.50.300">
    <property type="entry name" value="P-loop containing nucleotide triphosphate hydrolases"/>
    <property type="match status" value="2"/>
</dbReference>
<dbReference type="CDD" id="cd03230">
    <property type="entry name" value="ABC_DR_subfamily_A"/>
    <property type="match status" value="1"/>
</dbReference>
<dbReference type="PANTHER" id="PTHR43038:SF4">
    <property type="entry name" value="RIBOSOME-ASSOCIATED ATPASE"/>
    <property type="match status" value="1"/>
</dbReference>
<dbReference type="SUPFAM" id="SSF52540">
    <property type="entry name" value="P-loop containing nucleoside triphosphate hydrolases"/>
    <property type="match status" value="2"/>
</dbReference>
<dbReference type="PROSITE" id="PS51012">
    <property type="entry name" value="ABC_TM2"/>
    <property type="match status" value="1"/>
</dbReference>
<evidence type="ECO:0000256" key="2">
    <source>
        <dbReference type="ARBA" id="ARBA00022692"/>
    </source>
</evidence>
<comment type="caution">
    <text evidence="11">The sequence shown here is derived from an EMBL/GenBank/DDBJ whole genome shotgun (WGS) entry which is preliminary data.</text>
</comment>
<dbReference type="Gene3D" id="3.40.1710.10">
    <property type="entry name" value="abc type-2 transporter like domain"/>
    <property type="match status" value="1"/>
</dbReference>
<feature type="region of interest" description="Disordered" evidence="7">
    <location>
        <begin position="518"/>
        <end position="545"/>
    </location>
</feature>
<evidence type="ECO:0000313" key="12">
    <source>
        <dbReference type="Proteomes" id="UP000236021"/>
    </source>
</evidence>
<keyword evidence="6 8" id="KW-0472">Membrane</keyword>
<evidence type="ECO:0000256" key="7">
    <source>
        <dbReference type="SAM" id="MobiDB-lite"/>
    </source>
</evidence>
<evidence type="ECO:0000256" key="3">
    <source>
        <dbReference type="ARBA" id="ARBA00022741"/>
    </source>
</evidence>
<feature type="transmembrane region" description="Helical" evidence="8">
    <location>
        <begin position="806"/>
        <end position="828"/>
    </location>
</feature>
<evidence type="ECO:0000259" key="10">
    <source>
        <dbReference type="PROSITE" id="PS51012"/>
    </source>
</evidence>
<evidence type="ECO:0000256" key="4">
    <source>
        <dbReference type="ARBA" id="ARBA00022840"/>
    </source>
</evidence>
<evidence type="ECO:0000313" key="11">
    <source>
        <dbReference type="EMBL" id="PNF83902.1"/>
    </source>
</evidence>
<gene>
    <name evidence="11" type="ORF">CXK93_16810</name>
</gene>
<protein>
    <submittedName>
        <fullName evidence="11">Multidrug ABC transporter ATP-binding protein</fullName>
    </submittedName>
</protein>
<evidence type="ECO:0000256" key="6">
    <source>
        <dbReference type="ARBA" id="ARBA00023136"/>
    </source>
</evidence>
<organism evidence="11 12">
    <name type="scientific">Stutzerimonas decontaminans</name>
    <dbReference type="NCBI Taxonomy" id="3022791"/>
    <lineage>
        <taxon>Bacteria</taxon>
        <taxon>Pseudomonadati</taxon>
        <taxon>Pseudomonadota</taxon>
        <taxon>Gammaproteobacteria</taxon>
        <taxon>Pseudomonadales</taxon>
        <taxon>Pseudomonadaceae</taxon>
        <taxon>Stutzerimonas</taxon>
    </lineage>
</organism>
<dbReference type="Pfam" id="PF12698">
    <property type="entry name" value="ABC2_membrane_3"/>
    <property type="match status" value="1"/>
</dbReference>
<dbReference type="PROSITE" id="PS50893">
    <property type="entry name" value="ABC_TRANSPORTER_2"/>
    <property type="match status" value="2"/>
</dbReference>
<evidence type="ECO:0000259" key="9">
    <source>
        <dbReference type="PROSITE" id="PS50893"/>
    </source>
</evidence>
<feature type="transmembrane region" description="Helical" evidence="8">
    <location>
        <begin position="899"/>
        <end position="917"/>
    </location>
</feature>
<feature type="domain" description="ABC transmembrane type-2" evidence="10">
    <location>
        <begin position="679"/>
        <end position="920"/>
    </location>
</feature>
<dbReference type="InterPro" id="IPR027417">
    <property type="entry name" value="P-loop_NTPase"/>
</dbReference>
<evidence type="ECO:0000256" key="1">
    <source>
        <dbReference type="ARBA" id="ARBA00004141"/>
    </source>
</evidence>
<reference evidence="11 12" key="1">
    <citation type="submission" date="2018-01" db="EMBL/GenBank/DDBJ databases">
        <title>Denitrification phenotypes of diverse strains of Pseudomonas stutzeri.</title>
        <authorList>
            <person name="Milligan D.A."/>
            <person name="Bergaust L."/>
            <person name="Bakken L.R."/>
            <person name="Frostegard A."/>
        </authorList>
    </citation>
    <scope>NUCLEOTIDE SEQUENCE [LARGE SCALE GENOMIC DNA]</scope>
    <source>
        <strain evidence="11 12">ST27MN3</strain>
    </source>
</reference>
<dbReference type="Proteomes" id="UP000236021">
    <property type="component" value="Unassembled WGS sequence"/>
</dbReference>
<dbReference type="NCBIfam" id="NF033858">
    <property type="entry name" value="ABC2_perm_RbbA"/>
    <property type="match status" value="1"/>
</dbReference>
<name>A0ABX4VXX5_9GAMM</name>
<evidence type="ECO:0000256" key="5">
    <source>
        <dbReference type="ARBA" id="ARBA00022989"/>
    </source>
</evidence>
<keyword evidence="12" id="KW-1185">Reference proteome</keyword>
<dbReference type="InterPro" id="IPR047651">
    <property type="entry name" value="ABC2_perm_RbbA"/>
</dbReference>
<feature type="domain" description="ABC transporter" evidence="9">
    <location>
        <begin position="278"/>
        <end position="508"/>
    </location>
</feature>
<accession>A0ABX4VXX5</accession>
<keyword evidence="4 11" id="KW-0067">ATP-binding</keyword>
<keyword evidence="2 8" id="KW-0812">Transmembrane</keyword>
<dbReference type="InterPro" id="IPR047817">
    <property type="entry name" value="ABC2_TM_bact-type"/>
</dbReference>
<dbReference type="GO" id="GO:0005524">
    <property type="term" value="F:ATP binding"/>
    <property type="evidence" value="ECO:0007669"/>
    <property type="project" value="UniProtKB-KW"/>
</dbReference>
<keyword evidence="5 8" id="KW-1133">Transmembrane helix</keyword>
<comment type="subcellular location">
    <subcellularLocation>
        <location evidence="1">Membrane</location>
        <topology evidence="1">Multi-pass membrane protein</topology>
    </subcellularLocation>
</comment>
<dbReference type="InterPro" id="IPR013525">
    <property type="entry name" value="ABC2_TM"/>
</dbReference>
<proteinExistence type="predicted"/>
<dbReference type="InterPro" id="IPR017871">
    <property type="entry name" value="ABC_transporter-like_CS"/>
</dbReference>
<dbReference type="EMBL" id="POUI01000004">
    <property type="protein sequence ID" value="PNF83902.1"/>
    <property type="molecule type" value="Genomic_DNA"/>
</dbReference>
<feature type="transmembrane region" description="Helical" evidence="8">
    <location>
        <begin position="727"/>
        <end position="750"/>
    </location>
</feature>
<dbReference type="InterPro" id="IPR003439">
    <property type="entry name" value="ABC_transporter-like_ATP-bd"/>
</dbReference>
<dbReference type="PANTHER" id="PTHR43038">
    <property type="entry name" value="ATP-BINDING CASSETTE, SUB-FAMILY H, MEMBER 1"/>
    <property type="match status" value="1"/>
</dbReference>
<dbReference type="InterPro" id="IPR003593">
    <property type="entry name" value="AAA+_ATPase"/>
</dbReference>
<dbReference type="SMART" id="SM00382">
    <property type="entry name" value="AAA"/>
    <property type="match status" value="2"/>
</dbReference>
<keyword evidence="3" id="KW-0547">Nucleotide-binding</keyword>
<feature type="transmembrane region" description="Helical" evidence="8">
    <location>
        <begin position="777"/>
        <end position="800"/>
    </location>
</feature>
<dbReference type="PROSITE" id="PS00211">
    <property type="entry name" value="ABC_TRANSPORTER_1"/>
    <property type="match status" value="1"/>
</dbReference>
<dbReference type="RefSeq" id="WP_102857135.1">
    <property type="nucleotide sequence ID" value="NZ_JAMOHT010000028.1"/>
</dbReference>
<feature type="transmembrane region" description="Helical" evidence="8">
    <location>
        <begin position="835"/>
        <end position="855"/>
    </location>
</feature>
<feature type="domain" description="ABC transporter" evidence="9">
    <location>
        <begin position="13"/>
        <end position="248"/>
    </location>
</feature>